<dbReference type="InterPro" id="IPR004089">
    <property type="entry name" value="MCPsignal_dom"/>
</dbReference>
<dbReference type="EMBL" id="FXWV01000019">
    <property type="protein sequence ID" value="SMR77875.1"/>
    <property type="molecule type" value="Genomic_DNA"/>
</dbReference>
<evidence type="ECO:0000256" key="5">
    <source>
        <dbReference type="ARBA" id="ARBA00023224"/>
    </source>
</evidence>
<dbReference type="Pfam" id="PF00015">
    <property type="entry name" value="MCPsignal"/>
    <property type="match status" value="1"/>
</dbReference>
<evidence type="ECO:0000259" key="8">
    <source>
        <dbReference type="PROSITE" id="PS50111"/>
    </source>
</evidence>
<sequence>MKISTVARLSSLTLLVMLTALTISVIWSLMRLDEAFSNNTDYQQYTLEIQNRIEQPANRYLLSGDASELITIEQGIQAALDTNTQTLWFDETARQRIHDALSHMQAKALPELRAAGKLANPQALLINNERELAYSLNSLSEYAIKGSEQDEKRSDAIAYLNLSAKLLAELHHLTLLRQRYFALLDQETLISIEQHLEQMKATADSIQSLKPLGIYKVTEIDPMAELMGWNSTQDQVELGDEPRSQVHELVSRYPKELENAGKFSQLKQRGQEAATSALVSLKEDLGQIEDALNTSFRAILNNTYWILGISVALLLITGSLMGLLLQRLAALIITACRFIGQLAEGDLSTSIHFSSRFVEARSLDDALVKLQGYFKQLISQVSQQTRLLSALQARATNSSARIENVVKQQQQQTSESAEQMQQLTNSYQDVANNAGNTSSATHRVQQQVRQGSLQIVKTSEYAVQLSKEAERTERSIEQLRQDTLAIGEVLTVIHGFADQTNLLALNAAIEAARAGSAGRGFAVVADEVRNLANNTAQSAEQIQCIISKLNDASKTASQCVDMQKGLVDATVTAIEDARDSIQEIDIAIRDIYDMNAMIAAATEQQSQTTTQIQDTINLSAALASDAAAEADNNRQLAGELASISSALTHMISRFTQSNQENYN</sequence>
<gene>
    <name evidence="9" type="ORF">SAMN04487964_1192</name>
</gene>
<keyword evidence="10" id="KW-1185">Reference proteome</keyword>
<evidence type="ECO:0000256" key="6">
    <source>
        <dbReference type="PROSITE-ProRule" id="PRU00284"/>
    </source>
</evidence>
<keyword evidence="4 7" id="KW-0472">Membrane</keyword>
<keyword evidence="2 7" id="KW-0812">Transmembrane</keyword>
<name>A0ABY1S3T8_9GAMM</name>
<dbReference type="PROSITE" id="PS50111">
    <property type="entry name" value="CHEMOTAXIS_TRANSDUC_2"/>
    <property type="match status" value="1"/>
</dbReference>
<dbReference type="SUPFAM" id="SSF58104">
    <property type="entry name" value="Methyl-accepting chemotaxis protein (MCP) signaling domain"/>
    <property type="match status" value="1"/>
</dbReference>
<feature type="transmembrane region" description="Helical" evidence="7">
    <location>
        <begin position="12"/>
        <end position="30"/>
    </location>
</feature>
<comment type="subcellular location">
    <subcellularLocation>
        <location evidence="1">Membrane</location>
        <topology evidence="1">Multi-pass membrane protein</topology>
    </subcellularLocation>
</comment>
<dbReference type="PANTHER" id="PTHR32089">
    <property type="entry name" value="METHYL-ACCEPTING CHEMOTAXIS PROTEIN MCPB"/>
    <property type="match status" value="1"/>
</dbReference>
<dbReference type="PANTHER" id="PTHR32089:SF119">
    <property type="entry name" value="METHYL-ACCEPTING CHEMOTAXIS PROTEIN CTPL"/>
    <property type="match status" value="1"/>
</dbReference>
<comment type="caution">
    <text evidence="9">The sequence shown here is derived from an EMBL/GenBank/DDBJ whole genome shotgun (WGS) entry which is preliminary data.</text>
</comment>
<evidence type="ECO:0000256" key="2">
    <source>
        <dbReference type="ARBA" id="ARBA00022692"/>
    </source>
</evidence>
<evidence type="ECO:0000256" key="4">
    <source>
        <dbReference type="ARBA" id="ARBA00023136"/>
    </source>
</evidence>
<protein>
    <submittedName>
        <fullName evidence="9">Methyl-accepting chemotaxis protein</fullName>
    </submittedName>
</protein>
<evidence type="ECO:0000313" key="9">
    <source>
        <dbReference type="EMBL" id="SMR77875.1"/>
    </source>
</evidence>
<feature type="domain" description="Methyl-accepting transducer" evidence="8">
    <location>
        <begin position="384"/>
        <end position="620"/>
    </location>
</feature>
<feature type="transmembrane region" description="Helical" evidence="7">
    <location>
        <begin position="304"/>
        <end position="325"/>
    </location>
</feature>
<proteinExistence type="predicted"/>
<reference evidence="9 10" key="1">
    <citation type="submission" date="2017-05" db="EMBL/GenBank/DDBJ databases">
        <authorList>
            <person name="Varghese N."/>
            <person name="Submissions S."/>
        </authorList>
    </citation>
    <scope>NUCLEOTIDE SEQUENCE [LARGE SCALE GENOMIC DNA]</scope>
    <source>
        <strain evidence="9 10">CGMCC 1.7287</strain>
    </source>
</reference>
<dbReference type="Gene3D" id="1.10.287.950">
    <property type="entry name" value="Methyl-accepting chemotaxis protein"/>
    <property type="match status" value="1"/>
</dbReference>
<keyword evidence="3 7" id="KW-1133">Transmembrane helix</keyword>
<dbReference type="Proteomes" id="UP001159257">
    <property type="component" value="Unassembled WGS sequence"/>
</dbReference>
<evidence type="ECO:0000256" key="7">
    <source>
        <dbReference type="SAM" id="Phobius"/>
    </source>
</evidence>
<dbReference type="RefSeq" id="WP_239040524.1">
    <property type="nucleotide sequence ID" value="NZ_BAAAEY010000016.1"/>
</dbReference>
<dbReference type="SMART" id="SM00283">
    <property type="entry name" value="MA"/>
    <property type="match status" value="1"/>
</dbReference>
<organism evidence="9 10">
    <name type="scientific">Marinobacterium sediminicola</name>
    <dbReference type="NCBI Taxonomy" id="518898"/>
    <lineage>
        <taxon>Bacteria</taxon>
        <taxon>Pseudomonadati</taxon>
        <taxon>Pseudomonadota</taxon>
        <taxon>Gammaproteobacteria</taxon>
        <taxon>Oceanospirillales</taxon>
        <taxon>Oceanospirillaceae</taxon>
        <taxon>Marinobacterium</taxon>
    </lineage>
</organism>
<keyword evidence="5 6" id="KW-0807">Transducer</keyword>
<evidence type="ECO:0000313" key="10">
    <source>
        <dbReference type="Proteomes" id="UP001159257"/>
    </source>
</evidence>
<accession>A0ABY1S3T8</accession>
<evidence type="ECO:0000256" key="1">
    <source>
        <dbReference type="ARBA" id="ARBA00004141"/>
    </source>
</evidence>
<evidence type="ECO:0000256" key="3">
    <source>
        <dbReference type="ARBA" id="ARBA00022989"/>
    </source>
</evidence>